<evidence type="ECO:0000313" key="1">
    <source>
        <dbReference type="EMBL" id="GJC83179.1"/>
    </source>
</evidence>
<dbReference type="InterPro" id="IPR053204">
    <property type="entry name" value="Oxopyrrolidines_Biosynth-assoc"/>
</dbReference>
<dbReference type="EMBL" id="BPPX01000011">
    <property type="protein sequence ID" value="GJC83179.1"/>
    <property type="molecule type" value="Genomic_DNA"/>
</dbReference>
<reference evidence="1 2" key="1">
    <citation type="submission" date="2021-07" db="EMBL/GenBank/DDBJ databases">
        <title>Genome data of Colletotrichum spaethianum.</title>
        <authorList>
            <person name="Utami Y.D."/>
            <person name="Hiruma K."/>
        </authorList>
    </citation>
    <scope>NUCLEOTIDE SEQUENCE [LARGE SCALE GENOMIC DNA]</scope>
    <source>
        <strain evidence="1 2">MAFF 242679</strain>
    </source>
</reference>
<dbReference type="InterPro" id="IPR022085">
    <property type="entry name" value="OpdG"/>
</dbReference>
<keyword evidence="2" id="KW-1185">Reference proteome</keyword>
<proteinExistence type="predicted"/>
<protein>
    <submittedName>
        <fullName evidence="1">Uncharacterized protein</fullName>
    </submittedName>
</protein>
<name>A0AA37GM23_9PEZI</name>
<dbReference type="PANTHER" id="PTHR38797:SF4">
    <property type="entry name" value="NUCLEAR PORE COMPLEX PROTEIN NUP85"/>
    <property type="match status" value="1"/>
</dbReference>
<gene>
    <name evidence="1" type="ORF">ColLi_06017</name>
</gene>
<dbReference type="Pfam" id="PF12311">
    <property type="entry name" value="DUF3632"/>
    <property type="match status" value="1"/>
</dbReference>
<dbReference type="AlphaFoldDB" id="A0AA37GM23"/>
<comment type="caution">
    <text evidence="1">The sequence shown here is derived from an EMBL/GenBank/DDBJ whole genome shotgun (WGS) entry which is preliminary data.</text>
</comment>
<accession>A0AA37GM23</accession>
<sequence>MPSLPTLPHVPSTASFIAEARQNSIKETAFSTPRSKSDLLTSIRSFAFQFIKEAAHRPPREHELSRQGLEVLWHMFTDLAKTPDPDDAFQDRLVSLLLWTREFDGLYKRLQGIEGVDNGWESYGFGRVLQASWEQVVATGPLEEKCRLASFSSKVLSAGACRDSLGQTALWLLREALATTDEERTSSLLPAAIIWLENARHSLFVFSAINGSHEDSPHATAGHSSPGALAQVAGVEDHGLALERWLFWRRRLQQLSRSSDTDLAKQAKKGFMSMIFCGRDMGFEVEGEARFSERLQKAMHEELMRSGKNSVDGDEIEIDVDWAI</sequence>
<organism evidence="1 2">
    <name type="scientific">Colletotrichum liriopes</name>
    <dbReference type="NCBI Taxonomy" id="708192"/>
    <lineage>
        <taxon>Eukaryota</taxon>
        <taxon>Fungi</taxon>
        <taxon>Dikarya</taxon>
        <taxon>Ascomycota</taxon>
        <taxon>Pezizomycotina</taxon>
        <taxon>Sordariomycetes</taxon>
        <taxon>Hypocreomycetidae</taxon>
        <taxon>Glomerellales</taxon>
        <taxon>Glomerellaceae</taxon>
        <taxon>Colletotrichum</taxon>
        <taxon>Colletotrichum spaethianum species complex</taxon>
    </lineage>
</organism>
<dbReference type="Proteomes" id="UP001055172">
    <property type="component" value="Unassembled WGS sequence"/>
</dbReference>
<evidence type="ECO:0000313" key="2">
    <source>
        <dbReference type="Proteomes" id="UP001055172"/>
    </source>
</evidence>
<dbReference type="PANTHER" id="PTHR38797">
    <property type="entry name" value="NUCLEAR PORE COMPLEX PROTEIN NUP85-RELATED"/>
    <property type="match status" value="1"/>
</dbReference>